<organism evidence="2 3">
    <name type="scientific">Roseovarius spongiae</name>
    <dbReference type="NCBI Taxonomy" id="2320272"/>
    <lineage>
        <taxon>Bacteria</taxon>
        <taxon>Pseudomonadati</taxon>
        <taxon>Pseudomonadota</taxon>
        <taxon>Alphaproteobacteria</taxon>
        <taxon>Rhodobacterales</taxon>
        <taxon>Roseobacteraceae</taxon>
        <taxon>Roseovarius</taxon>
    </lineage>
</organism>
<accession>A0A3A8B9I5</accession>
<dbReference type="InterPro" id="IPR029058">
    <property type="entry name" value="AB_hydrolase_fold"/>
</dbReference>
<feature type="domain" description="Serine aminopeptidase S33" evidence="1">
    <location>
        <begin position="41"/>
        <end position="291"/>
    </location>
</feature>
<reference evidence="2 3" key="1">
    <citation type="submission" date="2018-09" db="EMBL/GenBank/DDBJ databases">
        <title>Roseovarius spongiae sp. nov., isolated from a marine sponge.</title>
        <authorList>
            <person name="Zhuang L."/>
            <person name="Luo L."/>
        </authorList>
    </citation>
    <scope>NUCLEOTIDE SEQUENCE [LARGE SCALE GENOMIC DNA]</scope>
    <source>
        <strain evidence="2 3">HN-E21</strain>
    </source>
</reference>
<dbReference type="GO" id="GO:0016787">
    <property type="term" value="F:hydrolase activity"/>
    <property type="evidence" value="ECO:0007669"/>
    <property type="project" value="UniProtKB-KW"/>
</dbReference>
<protein>
    <submittedName>
        <fullName evidence="2">Alpha/beta hydrolase</fullName>
    </submittedName>
</protein>
<evidence type="ECO:0000313" key="3">
    <source>
        <dbReference type="Proteomes" id="UP000281128"/>
    </source>
</evidence>
<dbReference type="Gene3D" id="3.40.50.1820">
    <property type="entry name" value="alpha/beta hydrolase"/>
    <property type="match status" value="1"/>
</dbReference>
<dbReference type="Pfam" id="PF12146">
    <property type="entry name" value="Hydrolase_4"/>
    <property type="match status" value="1"/>
</dbReference>
<dbReference type="EMBL" id="RAPE01000002">
    <property type="protein sequence ID" value="RKF14843.1"/>
    <property type="molecule type" value="Genomic_DNA"/>
</dbReference>
<dbReference type="SUPFAM" id="SSF53474">
    <property type="entry name" value="alpha/beta-Hydrolases"/>
    <property type="match status" value="1"/>
</dbReference>
<evidence type="ECO:0000259" key="1">
    <source>
        <dbReference type="Pfam" id="PF12146"/>
    </source>
</evidence>
<dbReference type="InterPro" id="IPR051044">
    <property type="entry name" value="MAG_DAG_Lipase"/>
</dbReference>
<keyword evidence="2" id="KW-0378">Hydrolase</keyword>
<sequence>MESAPFLADIDDGPPGGRAVWATGADGVRIRVGHWPREGAAGTVLLFPGRTEYIEKYGRTARDLGARGYATLAVDWRGQGLADRLGEDAMAGYVRDFADYQYDVAAMLGAAEALGAARPLHLLAHSMGGCIGLRALIDGLPAAACAFTGPMWGIRIEPPLRPLAWALSCGGSRLGFGHMYAPGGGPENYVLHEPFETNKLTSDSQMYQYMIDQARAHPELGLGGPTLRWLYEALTECRALARLPSPELPCVTAIGDEEDIVDVARIEDRMDRWPDGRLLRFPGARHEVLMEGPEVREDLFDAICARFDAAARQ</sequence>
<dbReference type="Proteomes" id="UP000281128">
    <property type="component" value="Unassembled WGS sequence"/>
</dbReference>
<name>A0A3A8B9I5_9RHOB</name>
<dbReference type="OrthoDB" id="9788260at2"/>
<gene>
    <name evidence="2" type="ORF">D6850_08195</name>
</gene>
<dbReference type="PANTHER" id="PTHR11614">
    <property type="entry name" value="PHOSPHOLIPASE-RELATED"/>
    <property type="match status" value="1"/>
</dbReference>
<dbReference type="InterPro" id="IPR022742">
    <property type="entry name" value="Hydrolase_4"/>
</dbReference>
<dbReference type="AlphaFoldDB" id="A0A3A8B9I5"/>
<evidence type="ECO:0000313" key="2">
    <source>
        <dbReference type="EMBL" id="RKF14843.1"/>
    </source>
</evidence>
<keyword evidence="3" id="KW-1185">Reference proteome</keyword>
<proteinExistence type="predicted"/>
<dbReference type="RefSeq" id="WP_121165717.1">
    <property type="nucleotide sequence ID" value="NZ_RAPE01000002.1"/>
</dbReference>
<comment type="caution">
    <text evidence="2">The sequence shown here is derived from an EMBL/GenBank/DDBJ whole genome shotgun (WGS) entry which is preliminary data.</text>
</comment>